<organism evidence="2 3">
    <name type="scientific">Mycolicibacterium austroafricanum</name>
    <name type="common">Mycobacterium austroafricanum</name>
    <dbReference type="NCBI Taxonomy" id="39687"/>
    <lineage>
        <taxon>Bacteria</taxon>
        <taxon>Bacillati</taxon>
        <taxon>Actinomycetota</taxon>
        <taxon>Actinomycetes</taxon>
        <taxon>Mycobacteriales</taxon>
        <taxon>Mycobacteriaceae</taxon>
        <taxon>Mycolicibacterium</taxon>
    </lineage>
</organism>
<evidence type="ECO:0000256" key="1">
    <source>
        <dbReference type="SAM" id="Phobius"/>
    </source>
</evidence>
<dbReference type="EMBL" id="JAUHTC010000030">
    <property type="protein sequence ID" value="MDN4517455.1"/>
    <property type="molecule type" value="Genomic_DNA"/>
</dbReference>
<feature type="transmembrane region" description="Helical" evidence="1">
    <location>
        <begin position="90"/>
        <end position="107"/>
    </location>
</feature>
<keyword evidence="1" id="KW-0472">Membrane</keyword>
<gene>
    <name evidence="2" type="ORF">QYF68_06395</name>
</gene>
<evidence type="ECO:0000313" key="2">
    <source>
        <dbReference type="EMBL" id="MDN4517455.1"/>
    </source>
</evidence>
<proteinExistence type="predicted"/>
<keyword evidence="1" id="KW-0812">Transmembrane</keyword>
<dbReference type="RefSeq" id="WP_105387380.1">
    <property type="nucleotide sequence ID" value="NZ_CP070380.1"/>
</dbReference>
<keyword evidence="3" id="KW-1185">Reference proteome</keyword>
<keyword evidence="1" id="KW-1133">Transmembrane helix</keyword>
<accession>A0ABT8H9K6</accession>
<evidence type="ECO:0000313" key="3">
    <source>
        <dbReference type="Proteomes" id="UP001172687"/>
    </source>
</evidence>
<feature type="transmembrane region" description="Helical" evidence="1">
    <location>
        <begin position="62"/>
        <end position="84"/>
    </location>
</feature>
<name>A0ABT8H9K6_MYCAO</name>
<dbReference type="Proteomes" id="UP001172687">
    <property type="component" value="Unassembled WGS sequence"/>
</dbReference>
<reference evidence="2" key="1">
    <citation type="submission" date="2023-07" db="EMBL/GenBank/DDBJ databases">
        <title>Degradation of tert-butanol by M. austroafricanum TBA100.</title>
        <authorList>
            <person name="Helbich S."/>
            <person name="Vainshtein Y."/>
        </authorList>
    </citation>
    <scope>NUCLEOTIDE SEQUENCE</scope>
    <source>
        <strain evidence="2">TBA100</strain>
    </source>
</reference>
<protein>
    <submittedName>
        <fullName evidence="2">Uncharacterized protein</fullName>
    </submittedName>
</protein>
<comment type="caution">
    <text evidence="2">The sequence shown here is derived from an EMBL/GenBank/DDBJ whole genome shotgun (WGS) entry which is preliminary data.</text>
</comment>
<feature type="transmembrane region" description="Helical" evidence="1">
    <location>
        <begin position="33"/>
        <end position="55"/>
    </location>
</feature>
<sequence length="108" mass="10993">MLALPSIVVAPPLLVAALEWCTRGENLPVLALKRWTLLVLAAAVGAAASALCPVIESVGMRISAAVVATAIQLVAVGVVLLLLGVTREDVYPALAVALVPILIAPIPV</sequence>